<sequence length="263" mass="28582">MRAASVLRLLSSIPSDIAADLLSGDSSKISRRALLGLSAFALSGCVTDGNSPSSLSSAGYPDTSPTVPPMYRALSDGGFQIPEVDVSQVERRYWRRDVDYTSSEDVGTLIVDTPAKYLYHVLPGQRATRYGIGVGREGFEWSGRALVAYGRAWPRWVPPDSMIQRQPELKRYSIVNGGMQPGLRNPLGARALYIHDHGRDTLYRLHGTSEPGSIGKAVSSGCIRLLNQDVIHLYNNVRNGTKIVVIPDPAMSSLTLPSSPIKS</sequence>
<protein>
    <submittedName>
        <fullName evidence="11">L,D-transpeptidase YnhG</fullName>
    </submittedName>
</protein>
<dbReference type="GO" id="GO:0008360">
    <property type="term" value="P:regulation of cell shape"/>
    <property type="evidence" value="ECO:0007669"/>
    <property type="project" value="UniProtKB-UniRule"/>
</dbReference>
<gene>
    <name evidence="11" type="primary">ynhG_2</name>
    <name evidence="11" type="ORF">BN961_02559</name>
</gene>
<keyword evidence="12" id="KW-1185">Reference proteome</keyword>
<dbReference type="GO" id="GO:0016757">
    <property type="term" value="F:glycosyltransferase activity"/>
    <property type="evidence" value="ECO:0007669"/>
    <property type="project" value="UniProtKB-KW"/>
</dbReference>
<dbReference type="GO" id="GO:0071972">
    <property type="term" value="F:peptidoglycan L,D-transpeptidase activity"/>
    <property type="evidence" value="ECO:0007669"/>
    <property type="project" value="TreeGrafter"/>
</dbReference>
<dbReference type="GO" id="GO:0018104">
    <property type="term" value="P:peptidoglycan-protein cross-linking"/>
    <property type="evidence" value="ECO:0007669"/>
    <property type="project" value="TreeGrafter"/>
</dbReference>
<reference evidence="11 12" key="1">
    <citation type="journal article" date="2014" name="Genome Announc.">
        <title>Genome Sequence of Afipia felis Strain 76713, Isolated in Hospital Water Using an Amoeba Co-Culture Procedure.</title>
        <authorList>
            <person name="Benamar S."/>
            <person name="La Scola B."/>
            <person name="Croce O."/>
        </authorList>
    </citation>
    <scope>NUCLEOTIDE SEQUENCE [LARGE SCALE GENOMIC DNA]</scope>
    <source>
        <strain evidence="11 12">76713</strain>
    </source>
</reference>
<comment type="caution">
    <text evidence="11">The sequence shown here is derived from an EMBL/GenBank/DDBJ whole genome shotgun (WGS) entry which is preliminary data.</text>
</comment>
<evidence type="ECO:0000256" key="5">
    <source>
        <dbReference type="ARBA" id="ARBA00022801"/>
    </source>
</evidence>
<dbReference type="FunFam" id="2.40.440.10:FF:000002">
    <property type="entry name" value="L,D-transpeptidase ErfK/SrfK"/>
    <property type="match status" value="1"/>
</dbReference>
<dbReference type="InterPro" id="IPR050979">
    <property type="entry name" value="LD-transpeptidase"/>
</dbReference>
<dbReference type="Proteomes" id="UP000035762">
    <property type="component" value="Unassembled WGS sequence"/>
</dbReference>
<dbReference type="Pfam" id="PF03734">
    <property type="entry name" value="YkuD"/>
    <property type="match status" value="1"/>
</dbReference>
<keyword evidence="4" id="KW-0808">Transferase</keyword>
<comment type="pathway">
    <text evidence="1 9">Cell wall biogenesis; peptidoglycan biosynthesis.</text>
</comment>
<evidence type="ECO:0000256" key="3">
    <source>
        <dbReference type="ARBA" id="ARBA00022676"/>
    </source>
</evidence>
<dbReference type="CDD" id="cd16913">
    <property type="entry name" value="YkuD_like"/>
    <property type="match status" value="1"/>
</dbReference>
<evidence type="ECO:0000256" key="6">
    <source>
        <dbReference type="ARBA" id="ARBA00022960"/>
    </source>
</evidence>
<evidence type="ECO:0000256" key="8">
    <source>
        <dbReference type="ARBA" id="ARBA00023316"/>
    </source>
</evidence>
<dbReference type="Gene3D" id="2.40.440.10">
    <property type="entry name" value="L,D-transpeptidase catalytic domain-like"/>
    <property type="match status" value="1"/>
</dbReference>
<dbReference type="PROSITE" id="PS52029">
    <property type="entry name" value="LD_TPASE"/>
    <property type="match status" value="1"/>
</dbReference>
<evidence type="ECO:0000256" key="1">
    <source>
        <dbReference type="ARBA" id="ARBA00004752"/>
    </source>
</evidence>
<dbReference type="PANTHER" id="PTHR30582">
    <property type="entry name" value="L,D-TRANSPEPTIDASE"/>
    <property type="match status" value="1"/>
</dbReference>
<evidence type="ECO:0000313" key="12">
    <source>
        <dbReference type="Proteomes" id="UP000035762"/>
    </source>
</evidence>
<feature type="active site" description="Nucleophile" evidence="9">
    <location>
        <position position="222"/>
    </location>
</feature>
<keyword evidence="6 9" id="KW-0133">Cell shape</keyword>
<comment type="similarity">
    <text evidence="2">Belongs to the YkuD family.</text>
</comment>
<name>A0A090N7U4_AFIFE</name>
<feature type="domain" description="L,D-TPase catalytic" evidence="10">
    <location>
        <begin position="107"/>
        <end position="246"/>
    </location>
</feature>
<dbReference type="PANTHER" id="PTHR30582:SF24">
    <property type="entry name" value="L,D-TRANSPEPTIDASE ERFK_SRFK-RELATED"/>
    <property type="match status" value="1"/>
</dbReference>
<evidence type="ECO:0000259" key="10">
    <source>
        <dbReference type="PROSITE" id="PS52029"/>
    </source>
</evidence>
<dbReference type="STRING" id="1035.BN961_02559"/>
<dbReference type="AlphaFoldDB" id="A0A090N7U4"/>
<dbReference type="InterPro" id="IPR038063">
    <property type="entry name" value="Transpep_catalytic_dom"/>
</dbReference>
<dbReference type="OrthoDB" id="9795305at2"/>
<dbReference type="UniPathway" id="UPA00219"/>
<dbReference type="EMBL" id="CCAZ020000001">
    <property type="protein sequence ID" value="CEG09138.1"/>
    <property type="molecule type" value="Genomic_DNA"/>
</dbReference>
<dbReference type="SUPFAM" id="SSF141523">
    <property type="entry name" value="L,D-transpeptidase catalytic domain-like"/>
    <property type="match status" value="1"/>
</dbReference>
<evidence type="ECO:0000313" key="11">
    <source>
        <dbReference type="EMBL" id="CEG09138.1"/>
    </source>
</evidence>
<dbReference type="InterPro" id="IPR005490">
    <property type="entry name" value="LD_TPept_cat_dom"/>
</dbReference>
<feature type="active site" description="Proton donor/acceptor" evidence="9">
    <location>
        <position position="206"/>
    </location>
</feature>
<organism evidence="11 12">
    <name type="scientific">Afipia felis</name>
    <name type="common">Cat scratch disease bacillus</name>
    <dbReference type="NCBI Taxonomy" id="1035"/>
    <lineage>
        <taxon>Bacteria</taxon>
        <taxon>Pseudomonadati</taxon>
        <taxon>Pseudomonadota</taxon>
        <taxon>Alphaproteobacteria</taxon>
        <taxon>Hyphomicrobiales</taxon>
        <taxon>Nitrobacteraceae</taxon>
        <taxon>Afipia</taxon>
    </lineage>
</organism>
<evidence type="ECO:0000256" key="4">
    <source>
        <dbReference type="ARBA" id="ARBA00022679"/>
    </source>
</evidence>
<keyword evidence="3" id="KW-0328">Glycosyltransferase</keyword>
<keyword evidence="7 9" id="KW-0573">Peptidoglycan synthesis</keyword>
<dbReference type="GO" id="GO:0071555">
    <property type="term" value="P:cell wall organization"/>
    <property type="evidence" value="ECO:0007669"/>
    <property type="project" value="UniProtKB-UniRule"/>
</dbReference>
<accession>A0A090N7U4</accession>
<proteinExistence type="inferred from homology"/>
<evidence type="ECO:0000256" key="2">
    <source>
        <dbReference type="ARBA" id="ARBA00005992"/>
    </source>
</evidence>
<evidence type="ECO:0000256" key="9">
    <source>
        <dbReference type="PROSITE-ProRule" id="PRU01373"/>
    </source>
</evidence>
<dbReference type="RefSeq" id="WP_009340103.1">
    <property type="nucleotide sequence ID" value="NZ_CCAZ020000001.1"/>
</dbReference>
<evidence type="ECO:0000256" key="7">
    <source>
        <dbReference type="ARBA" id="ARBA00022984"/>
    </source>
</evidence>
<keyword evidence="5" id="KW-0378">Hydrolase</keyword>
<dbReference type="GO" id="GO:0005576">
    <property type="term" value="C:extracellular region"/>
    <property type="evidence" value="ECO:0007669"/>
    <property type="project" value="TreeGrafter"/>
</dbReference>
<keyword evidence="8 9" id="KW-0961">Cell wall biogenesis/degradation</keyword>